<accession>A0A0J1B911</accession>
<gene>
    <name evidence="1" type="ORF">RISK_005232</name>
</gene>
<dbReference type="PATRIC" id="fig|595434.4.peg.4967"/>
<comment type="caution">
    <text evidence="1">The sequence shown here is derived from an EMBL/GenBank/DDBJ whole genome shotgun (WGS) entry which is preliminary data.</text>
</comment>
<dbReference type="AlphaFoldDB" id="A0A0J1B911"/>
<dbReference type="Proteomes" id="UP000036367">
    <property type="component" value="Unassembled WGS sequence"/>
</dbReference>
<sequence length="42" mass="4737">MPESLPNPATWSRVVEFAKNSDARNVVVRSQPERVSEGPRSR</sequence>
<dbReference type="EMBL" id="LECT01000043">
    <property type="protein sequence ID" value="KLU02936.1"/>
    <property type="molecule type" value="Genomic_DNA"/>
</dbReference>
<evidence type="ECO:0000313" key="2">
    <source>
        <dbReference type="Proteomes" id="UP000036367"/>
    </source>
</evidence>
<organism evidence="1 2">
    <name type="scientific">Rhodopirellula islandica</name>
    <dbReference type="NCBI Taxonomy" id="595434"/>
    <lineage>
        <taxon>Bacteria</taxon>
        <taxon>Pseudomonadati</taxon>
        <taxon>Planctomycetota</taxon>
        <taxon>Planctomycetia</taxon>
        <taxon>Pirellulales</taxon>
        <taxon>Pirellulaceae</taxon>
        <taxon>Rhodopirellula</taxon>
    </lineage>
</organism>
<reference evidence="1" key="1">
    <citation type="submission" date="2015-05" db="EMBL/GenBank/DDBJ databases">
        <title>Permanent draft genome of Rhodopirellula islandicus K833.</title>
        <authorList>
            <person name="Kizina J."/>
            <person name="Richter M."/>
            <person name="Glockner F.O."/>
            <person name="Harder J."/>
        </authorList>
    </citation>
    <scope>NUCLEOTIDE SEQUENCE [LARGE SCALE GENOMIC DNA]</scope>
    <source>
        <strain evidence="1">K833</strain>
    </source>
</reference>
<keyword evidence="2" id="KW-1185">Reference proteome</keyword>
<evidence type="ECO:0000313" key="1">
    <source>
        <dbReference type="EMBL" id="KLU02936.1"/>
    </source>
</evidence>
<protein>
    <submittedName>
        <fullName evidence="1">Uncharacterized protein</fullName>
    </submittedName>
</protein>
<dbReference type="STRING" id="595434.RISK_005232"/>
<name>A0A0J1B911_RHOIS</name>
<proteinExistence type="predicted"/>